<comment type="caution">
    <text evidence="1">The sequence shown here is derived from an EMBL/GenBank/DDBJ whole genome shotgun (WGS) entry which is preliminary data.</text>
</comment>
<accession>A0ABV8GKR4</accession>
<sequence>MSTRHAIALSAFMVGVLAGCAGEQEVKLDKLNLTITLPGGWTHEVSDDEDGPIAELSSDGRQVKIHKSSEKIDSLDQLKRAIEKTDGKVESEEKTPAGFGVVFQDKSGKKLFRYVANLSGTQYACDPGAYYDVDHLEAAVGICKTMKA</sequence>
<evidence type="ECO:0000313" key="1">
    <source>
        <dbReference type="EMBL" id="MFC4013509.1"/>
    </source>
</evidence>
<dbReference type="PROSITE" id="PS51257">
    <property type="entry name" value="PROKAR_LIPOPROTEIN"/>
    <property type="match status" value="1"/>
</dbReference>
<gene>
    <name evidence="1" type="ORF">ACFOY2_40215</name>
</gene>
<dbReference type="Proteomes" id="UP001595851">
    <property type="component" value="Unassembled WGS sequence"/>
</dbReference>
<organism evidence="1 2">
    <name type="scientific">Nonomuraea purpurea</name>
    <dbReference type="NCBI Taxonomy" id="1849276"/>
    <lineage>
        <taxon>Bacteria</taxon>
        <taxon>Bacillati</taxon>
        <taxon>Actinomycetota</taxon>
        <taxon>Actinomycetes</taxon>
        <taxon>Streptosporangiales</taxon>
        <taxon>Streptosporangiaceae</taxon>
        <taxon>Nonomuraea</taxon>
    </lineage>
</organism>
<name>A0ABV8GKR4_9ACTN</name>
<dbReference type="EMBL" id="JBHSBI010000028">
    <property type="protein sequence ID" value="MFC4013509.1"/>
    <property type="molecule type" value="Genomic_DNA"/>
</dbReference>
<dbReference type="RefSeq" id="WP_379533367.1">
    <property type="nucleotide sequence ID" value="NZ_JBHSBI010000028.1"/>
</dbReference>
<evidence type="ECO:0000313" key="2">
    <source>
        <dbReference type="Proteomes" id="UP001595851"/>
    </source>
</evidence>
<proteinExistence type="predicted"/>
<protein>
    <submittedName>
        <fullName evidence="1">Uncharacterized protein</fullName>
    </submittedName>
</protein>
<keyword evidence="2" id="KW-1185">Reference proteome</keyword>
<reference evidence="2" key="1">
    <citation type="journal article" date="2019" name="Int. J. Syst. Evol. Microbiol.">
        <title>The Global Catalogue of Microorganisms (GCM) 10K type strain sequencing project: providing services to taxonomists for standard genome sequencing and annotation.</title>
        <authorList>
            <consortium name="The Broad Institute Genomics Platform"/>
            <consortium name="The Broad Institute Genome Sequencing Center for Infectious Disease"/>
            <person name="Wu L."/>
            <person name="Ma J."/>
        </authorList>
    </citation>
    <scope>NUCLEOTIDE SEQUENCE [LARGE SCALE GENOMIC DNA]</scope>
    <source>
        <strain evidence="2">TBRC 1276</strain>
    </source>
</reference>